<keyword evidence="2" id="KW-1003">Cell membrane</keyword>
<evidence type="ECO:0000256" key="2">
    <source>
        <dbReference type="ARBA" id="ARBA00022475"/>
    </source>
</evidence>
<name>A0A368VI37_9ACTN</name>
<evidence type="ECO:0000256" key="1">
    <source>
        <dbReference type="ARBA" id="ARBA00004651"/>
    </source>
</evidence>
<dbReference type="Pfam" id="PF00753">
    <property type="entry name" value="Lactamase_B"/>
    <property type="match status" value="1"/>
</dbReference>
<feature type="transmembrane region" description="Helical" evidence="6">
    <location>
        <begin position="511"/>
        <end position="530"/>
    </location>
</feature>
<dbReference type="InterPro" id="IPR001279">
    <property type="entry name" value="Metallo-B-lactamas"/>
</dbReference>
<dbReference type="NCBIfam" id="TIGR00360">
    <property type="entry name" value="ComEC_N-term"/>
    <property type="match status" value="1"/>
</dbReference>
<keyword evidence="5 6" id="KW-0472">Membrane</keyword>
<evidence type="ECO:0000256" key="3">
    <source>
        <dbReference type="ARBA" id="ARBA00022692"/>
    </source>
</evidence>
<evidence type="ECO:0000256" key="6">
    <source>
        <dbReference type="SAM" id="Phobius"/>
    </source>
</evidence>
<dbReference type="GO" id="GO:0005886">
    <property type="term" value="C:plasma membrane"/>
    <property type="evidence" value="ECO:0007669"/>
    <property type="project" value="UniProtKB-SubCell"/>
</dbReference>
<feature type="transmembrane region" description="Helical" evidence="6">
    <location>
        <begin position="291"/>
        <end position="309"/>
    </location>
</feature>
<comment type="caution">
    <text evidence="8">The sequence shown here is derived from an EMBL/GenBank/DDBJ whole genome shotgun (WGS) entry which is preliminary data.</text>
</comment>
<dbReference type="PANTHER" id="PTHR30619">
    <property type="entry name" value="DNA INTERNALIZATION/COMPETENCE PROTEIN COMEC/REC2"/>
    <property type="match status" value="1"/>
</dbReference>
<dbReference type="AlphaFoldDB" id="A0A368VI37"/>
<dbReference type="CDD" id="cd07731">
    <property type="entry name" value="ComA-like_MBL-fold"/>
    <property type="match status" value="1"/>
</dbReference>
<feature type="transmembrane region" description="Helical" evidence="6">
    <location>
        <begin position="394"/>
        <end position="414"/>
    </location>
</feature>
<dbReference type="EMBL" id="QPJC01000010">
    <property type="protein sequence ID" value="RCW40844.1"/>
    <property type="molecule type" value="Genomic_DNA"/>
</dbReference>
<feature type="transmembrane region" description="Helical" evidence="6">
    <location>
        <begin position="481"/>
        <end position="504"/>
    </location>
</feature>
<accession>A0A368VI37</accession>
<dbReference type="InterPro" id="IPR004797">
    <property type="entry name" value="Competence_ComEC/Rec2"/>
</dbReference>
<dbReference type="RefSeq" id="WP_338072619.1">
    <property type="nucleotide sequence ID" value="NZ_QPJC01000010.1"/>
</dbReference>
<dbReference type="Gene3D" id="3.60.15.10">
    <property type="entry name" value="Ribonuclease Z/Hydroxyacylglutathione hydrolase-like"/>
    <property type="match status" value="1"/>
</dbReference>
<protein>
    <submittedName>
        <fullName evidence="8">Competence protein ComEC</fullName>
    </submittedName>
</protein>
<dbReference type="InterPro" id="IPR035681">
    <property type="entry name" value="ComA-like_MBL"/>
</dbReference>
<evidence type="ECO:0000313" key="8">
    <source>
        <dbReference type="EMBL" id="RCW40844.1"/>
    </source>
</evidence>
<dbReference type="PANTHER" id="PTHR30619:SF1">
    <property type="entry name" value="RECOMBINATION PROTEIN 2"/>
    <property type="match status" value="1"/>
</dbReference>
<feature type="transmembrane region" description="Helical" evidence="6">
    <location>
        <begin position="455"/>
        <end position="475"/>
    </location>
</feature>
<dbReference type="SMART" id="SM00849">
    <property type="entry name" value="Lactamase_B"/>
    <property type="match status" value="1"/>
</dbReference>
<evidence type="ECO:0000313" key="9">
    <source>
        <dbReference type="Proteomes" id="UP000253495"/>
    </source>
</evidence>
<feature type="transmembrane region" description="Helical" evidence="6">
    <location>
        <begin position="70"/>
        <end position="90"/>
    </location>
</feature>
<evidence type="ECO:0000256" key="5">
    <source>
        <dbReference type="ARBA" id="ARBA00023136"/>
    </source>
</evidence>
<dbReference type="Pfam" id="PF03772">
    <property type="entry name" value="Competence"/>
    <property type="match status" value="1"/>
</dbReference>
<dbReference type="InterPro" id="IPR004477">
    <property type="entry name" value="ComEC_N"/>
</dbReference>
<keyword evidence="4 6" id="KW-1133">Transmembrane helix</keyword>
<dbReference type="SUPFAM" id="SSF56281">
    <property type="entry name" value="Metallo-hydrolase/oxidoreductase"/>
    <property type="match status" value="1"/>
</dbReference>
<feature type="transmembrane region" description="Helical" evidence="6">
    <location>
        <begin position="338"/>
        <end position="355"/>
    </location>
</feature>
<dbReference type="InterPro" id="IPR036866">
    <property type="entry name" value="RibonucZ/Hydroxyglut_hydro"/>
</dbReference>
<keyword evidence="9" id="KW-1185">Reference proteome</keyword>
<feature type="transmembrane region" description="Helical" evidence="6">
    <location>
        <begin position="25"/>
        <end position="58"/>
    </location>
</feature>
<dbReference type="GO" id="GO:0030420">
    <property type="term" value="P:establishment of competence for transformation"/>
    <property type="evidence" value="ECO:0007669"/>
    <property type="project" value="InterPro"/>
</dbReference>
<gene>
    <name evidence="8" type="ORF">DFQ14_110174</name>
</gene>
<feature type="transmembrane region" description="Helical" evidence="6">
    <location>
        <begin position="263"/>
        <end position="284"/>
    </location>
</feature>
<reference evidence="8 9" key="1">
    <citation type="submission" date="2018-07" db="EMBL/GenBank/DDBJ databases">
        <title>Genomic Encyclopedia of Type Strains, Phase III (KMG-III): the genomes of soil and plant-associated and newly described type strains.</title>
        <authorList>
            <person name="Whitman W."/>
        </authorList>
    </citation>
    <scope>NUCLEOTIDE SEQUENCE [LARGE SCALE GENOMIC DNA]</scope>
    <source>
        <strain evidence="8 9">CECT 8575</strain>
    </source>
</reference>
<proteinExistence type="predicted"/>
<dbReference type="InterPro" id="IPR052159">
    <property type="entry name" value="Competence_DNA_uptake"/>
</dbReference>
<comment type="subcellular location">
    <subcellularLocation>
        <location evidence="1">Cell membrane</location>
        <topology evidence="1">Multi-pass membrane protein</topology>
    </subcellularLocation>
</comment>
<feature type="transmembrane region" description="Helical" evidence="6">
    <location>
        <begin position="426"/>
        <end position="448"/>
    </location>
</feature>
<feature type="domain" description="Metallo-beta-lactamase" evidence="7">
    <location>
        <begin position="548"/>
        <end position="745"/>
    </location>
</feature>
<dbReference type="NCBIfam" id="TIGR00361">
    <property type="entry name" value="ComEC_Rec2"/>
    <property type="match status" value="1"/>
</dbReference>
<organism evidence="8 9">
    <name type="scientific">Halopolyspora algeriensis</name>
    <dbReference type="NCBI Taxonomy" id="1500506"/>
    <lineage>
        <taxon>Bacteria</taxon>
        <taxon>Bacillati</taxon>
        <taxon>Actinomycetota</taxon>
        <taxon>Actinomycetes</taxon>
        <taxon>Actinomycetes incertae sedis</taxon>
        <taxon>Halopolyspora</taxon>
    </lineage>
</organism>
<evidence type="ECO:0000259" key="7">
    <source>
        <dbReference type="SMART" id="SM00849"/>
    </source>
</evidence>
<evidence type="ECO:0000256" key="4">
    <source>
        <dbReference type="ARBA" id="ARBA00022989"/>
    </source>
</evidence>
<sequence>MSTAGVGTVGRIGQRHQHGTVDLRLVPGAVAVWVVTLTGLLWGWVPAAIVAVAALVALPLVWGTARSSRWANGMLAVLTLIGVSAFGIAVRMHQIEQHPLRAEAERGGRASVRAVLDDAPEPLRGASYGGTRAGARAVVRAELEAVRVEDRWVRAGGAVLLLVPTHQWRHLIAGRRVTVEATLLPPRGGDLLVAVLAVYEPPETVSAAPEWQRIAENLRQGLRQAAAAVLDPAAAGLLSGLVVGDTSELPQEVVHEFDTAGLAHLNAVSGANLAIVCGAVLLLFGLIRAGPVVSALGAGAAMLGFVVLAGAEPSVLRAAVMGALTLLALVLGRHRSALPALSAGVILLLLLAPGLATSAGFALSVAATAALIVLAPAWSAALHARGVPVGVAEALVVPTAAHVATAPLVAALSGKVSAVSVLANLLAGPVVAPATVLGVVATVIAPLWSRGAEICVWLAAPELEWVLAVAHHASALPGAAFAWPSGVGGGLLLAGVTLVVLAGFRSRRIRWSLAVLLLLAGVVLVPARVIRPGWPVPGWNMVACDVGQGDSLILATGVPGEAVVVDTGPKPGVVDACLRRLGIERIPLVILTHLHADHIGGLSGVLDGRAVGSVALSEAREPTWALEKVRRDTRAAGAALVTLSAGHQLRWPALRLEVLAPAEPSTPIDSEGEVNDASLVLMATIRTVRVLLTGDIELQGQARLLGSGRDLRADVLKVPHHGSRYTNPRLLEVVDPRLAMISVGHGNDYGHPSPLIVGALTRAGATVLRTDQEGDIAVLAGPQGLRTVSRG</sequence>
<keyword evidence="3 6" id="KW-0812">Transmembrane</keyword>
<dbReference type="Proteomes" id="UP000253495">
    <property type="component" value="Unassembled WGS sequence"/>
</dbReference>
<feature type="transmembrane region" description="Helical" evidence="6">
    <location>
        <begin position="315"/>
        <end position="331"/>
    </location>
</feature>
<feature type="transmembrane region" description="Helical" evidence="6">
    <location>
        <begin position="361"/>
        <end position="382"/>
    </location>
</feature>